<dbReference type="GO" id="GO:0004497">
    <property type="term" value="F:monooxygenase activity"/>
    <property type="evidence" value="ECO:0007669"/>
    <property type="project" value="UniProtKB-KW"/>
</dbReference>
<evidence type="ECO:0000256" key="8">
    <source>
        <dbReference type="RuleBase" id="RU000461"/>
    </source>
</evidence>
<evidence type="ECO:0000256" key="9">
    <source>
        <dbReference type="SAM" id="MobiDB-lite"/>
    </source>
</evidence>
<dbReference type="InterPro" id="IPR002401">
    <property type="entry name" value="Cyt_P450_E_grp-I"/>
</dbReference>
<accession>A0A4P8EE99</accession>
<comment type="cofactor">
    <cofactor evidence="7">
        <name>heme</name>
        <dbReference type="ChEBI" id="CHEBI:30413"/>
    </cofactor>
</comment>
<dbReference type="Proteomes" id="UP000298631">
    <property type="component" value="Chromosome"/>
</dbReference>
<dbReference type="GO" id="GO:0005506">
    <property type="term" value="F:iron ion binding"/>
    <property type="evidence" value="ECO:0007669"/>
    <property type="project" value="InterPro"/>
</dbReference>
<proteinExistence type="inferred from homology"/>
<dbReference type="Gene3D" id="1.10.630.10">
    <property type="entry name" value="Cytochrome P450"/>
    <property type="match status" value="2"/>
</dbReference>
<evidence type="ECO:0000256" key="5">
    <source>
        <dbReference type="ARBA" id="ARBA00023004"/>
    </source>
</evidence>
<comment type="similarity">
    <text evidence="1 8">Belongs to the cytochrome P450 family.</text>
</comment>
<dbReference type="GO" id="GO:0020037">
    <property type="term" value="F:heme binding"/>
    <property type="evidence" value="ECO:0007669"/>
    <property type="project" value="InterPro"/>
</dbReference>
<name>A0A4P8EE99_9RHOB</name>
<dbReference type="AlphaFoldDB" id="A0A4P8EE99"/>
<dbReference type="PRINTS" id="PR00463">
    <property type="entry name" value="EP450I"/>
</dbReference>
<gene>
    <name evidence="10" type="ORF">EOK75_04365</name>
</gene>
<keyword evidence="11" id="KW-1185">Reference proteome</keyword>
<dbReference type="PANTHER" id="PTHR24291:SF50">
    <property type="entry name" value="BIFUNCTIONAL ALBAFLAVENONE MONOOXYGENASE_TERPENE SYNTHASE"/>
    <property type="match status" value="1"/>
</dbReference>
<dbReference type="InterPro" id="IPR001128">
    <property type="entry name" value="Cyt_P450"/>
</dbReference>
<evidence type="ECO:0000256" key="7">
    <source>
        <dbReference type="PIRSR" id="PIRSR602401-1"/>
    </source>
</evidence>
<keyword evidence="3 7" id="KW-0479">Metal-binding</keyword>
<evidence type="ECO:0000256" key="1">
    <source>
        <dbReference type="ARBA" id="ARBA00010617"/>
    </source>
</evidence>
<dbReference type="Pfam" id="PF00067">
    <property type="entry name" value="p450"/>
    <property type="match status" value="2"/>
</dbReference>
<organism evidence="10 11">
    <name type="scientific">Pseudorhodobacter turbinis</name>
    <dbReference type="NCBI Taxonomy" id="2500533"/>
    <lineage>
        <taxon>Bacteria</taxon>
        <taxon>Pseudomonadati</taxon>
        <taxon>Pseudomonadota</taxon>
        <taxon>Alphaproteobacteria</taxon>
        <taxon>Rhodobacterales</taxon>
        <taxon>Paracoccaceae</taxon>
        <taxon>Pseudorhodobacter</taxon>
    </lineage>
</organism>
<dbReference type="PROSITE" id="PS00086">
    <property type="entry name" value="CYTOCHROME_P450"/>
    <property type="match status" value="1"/>
</dbReference>
<dbReference type="OrthoDB" id="9764248at2"/>
<evidence type="ECO:0000256" key="6">
    <source>
        <dbReference type="ARBA" id="ARBA00023033"/>
    </source>
</evidence>
<dbReference type="PRINTS" id="PR00385">
    <property type="entry name" value="P450"/>
</dbReference>
<evidence type="ECO:0000256" key="4">
    <source>
        <dbReference type="ARBA" id="ARBA00023002"/>
    </source>
</evidence>
<feature type="binding site" description="axial binding residue" evidence="7">
    <location>
        <position position="361"/>
    </location>
    <ligand>
        <name>heme</name>
        <dbReference type="ChEBI" id="CHEBI:30413"/>
    </ligand>
    <ligandPart>
        <name>Fe</name>
        <dbReference type="ChEBI" id="CHEBI:18248"/>
    </ligandPart>
</feature>
<keyword evidence="5 7" id="KW-0408">Iron</keyword>
<evidence type="ECO:0000313" key="11">
    <source>
        <dbReference type="Proteomes" id="UP000298631"/>
    </source>
</evidence>
<evidence type="ECO:0000256" key="2">
    <source>
        <dbReference type="ARBA" id="ARBA00022617"/>
    </source>
</evidence>
<keyword evidence="4 8" id="KW-0560">Oxidoreductase</keyword>
<sequence>MTRAAGPKGSFIWGSLPAFKADPIGFLADAAQDHGDVVRLRFGPITAHLINHPAYVEQILSRNAANYDKATRSAKRIAATTGDSLLSADQDKWQRHRRLIQPAFQPRSFDGIGPVLDGLITPMLARWLRDTEIDIVDEMMQLVIAAAVRILFSSDIDPQRINAPLEILLADTWRRIEAPLDASLISSRLHRPAFKQAVAEIDDIVLDLIKSRRASRDRPDDVLSRLLAAHEGEGAQQLSDAELRDAAVTLLLAGHETTANALSWAFIHATSGHGANPAHLFAEAIRLYPSIWIIERRVIRDDEVGGYHIPRGSSVLISPYLLHRHPDFWPDPETFDPTRFAQGTPRPREAYLPFGLGQHRCVGLHLAAKIAHHAIERVLAQVRLQPLPGQAPKPAPGMTLRHNGPFRMRCQRR</sequence>
<evidence type="ECO:0000313" key="10">
    <source>
        <dbReference type="EMBL" id="QCO55082.1"/>
    </source>
</evidence>
<dbReference type="EMBL" id="CP039964">
    <property type="protein sequence ID" value="QCO55082.1"/>
    <property type="molecule type" value="Genomic_DNA"/>
</dbReference>
<dbReference type="KEGG" id="pseb:EOK75_04365"/>
<dbReference type="InterPro" id="IPR017972">
    <property type="entry name" value="Cyt_P450_CS"/>
</dbReference>
<evidence type="ECO:0000256" key="3">
    <source>
        <dbReference type="ARBA" id="ARBA00022723"/>
    </source>
</evidence>
<reference evidence="10 11" key="1">
    <citation type="submission" date="2019-05" db="EMBL/GenBank/DDBJ databases">
        <title>Pseudorhodobacter turbinis sp. nov., isolated from the gut of the Korean turban shell.</title>
        <authorList>
            <person name="Jeong Y.-S."/>
            <person name="Kang W.-R."/>
            <person name="Bae J.-W."/>
        </authorList>
    </citation>
    <scope>NUCLEOTIDE SEQUENCE [LARGE SCALE GENOMIC DNA]</scope>
    <source>
        <strain evidence="10 11">S12M18</strain>
    </source>
</reference>
<dbReference type="InterPro" id="IPR036396">
    <property type="entry name" value="Cyt_P450_sf"/>
</dbReference>
<keyword evidence="6 8" id="KW-0503">Monooxygenase</keyword>
<dbReference type="PANTHER" id="PTHR24291">
    <property type="entry name" value="CYTOCHROME P450 FAMILY 4"/>
    <property type="match status" value="1"/>
</dbReference>
<keyword evidence="2 7" id="KW-0349">Heme</keyword>
<dbReference type="SUPFAM" id="SSF48264">
    <property type="entry name" value="Cytochrome P450"/>
    <property type="match status" value="1"/>
</dbReference>
<protein>
    <submittedName>
        <fullName evidence="10">Cytochrome P450</fullName>
    </submittedName>
</protein>
<dbReference type="InterPro" id="IPR050196">
    <property type="entry name" value="Cytochrome_P450_Monoox"/>
</dbReference>
<dbReference type="GO" id="GO:0016705">
    <property type="term" value="F:oxidoreductase activity, acting on paired donors, with incorporation or reduction of molecular oxygen"/>
    <property type="evidence" value="ECO:0007669"/>
    <property type="project" value="InterPro"/>
</dbReference>
<feature type="region of interest" description="Disordered" evidence="9">
    <location>
        <begin position="389"/>
        <end position="413"/>
    </location>
</feature>
<dbReference type="RefSeq" id="WP_137192756.1">
    <property type="nucleotide sequence ID" value="NZ_CP039964.1"/>
</dbReference>